<feature type="compositionally biased region" description="Low complexity" evidence="1">
    <location>
        <begin position="1"/>
        <end position="30"/>
    </location>
</feature>
<protein>
    <submittedName>
        <fullName evidence="2">Uncharacterized protein</fullName>
    </submittedName>
</protein>
<reference evidence="3" key="1">
    <citation type="journal article" date="2019" name="Int. J. Syst. Evol. Microbiol.">
        <title>The Global Catalogue of Microorganisms (GCM) 10K type strain sequencing project: providing services to taxonomists for standard genome sequencing and annotation.</title>
        <authorList>
            <consortium name="The Broad Institute Genomics Platform"/>
            <consortium name="The Broad Institute Genome Sequencing Center for Infectious Disease"/>
            <person name="Wu L."/>
            <person name="Ma J."/>
        </authorList>
    </citation>
    <scope>NUCLEOTIDE SEQUENCE [LARGE SCALE GENOMIC DNA]</scope>
    <source>
        <strain evidence="3">JCM 14309</strain>
    </source>
</reference>
<evidence type="ECO:0000313" key="2">
    <source>
        <dbReference type="EMBL" id="GAA3068176.1"/>
    </source>
</evidence>
<feature type="region of interest" description="Disordered" evidence="1">
    <location>
        <begin position="1"/>
        <end position="106"/>
    </location>
</feature>
<organism evidence="2 3">
    <name type="scientific">Nesterenkonia aethiopica</name>
    <dbReference type="NCBI Taxonomy" id="269144"/>
    <lineage>
        <taxon>Bacteria</taxon>
        <taxon>Bacillati</taxon>
        <taxon>Actinomycetota</taxon>
        <taxon>Actinomycetes</taxon>
        <taxon>Micrococcales</taxon>
        <taxon>Micrococcaceae</taxon>
        <taxon>Nesterenkonia</taxon>
    </lineage>
</organism>
<feature type="compositionally biased region" description="Low complexity" evidence="1">
    <location>
        <begin position="67"/>
        <end position="76"/>
    </location>
</feature>
<gene>
    <name evidence="2" type="ORF">GCM10010529_21030</name>
</gene>
<comment type="caution">
    <text evidence="2">The sequence shown here is derived from an EMBL/GenBank/DDBJ whole genome shotgun (WGS) entry which is preliminary data.</text>
</comment>
<feature type="compositionally biased region" description="Basic and acidic residues" evidence="1">
    <location>
        <begin position="83"/>
        <end position="106"/>
    </location>
</feature>
<sequence>MTPAADAPDGTDLDGPAPDGTDPDGVGAQRSGRRGRRRVIAPATSGQPEETESQAFIPASLEDSAQDDAAPASKGASGSGGPDPDRKSPLSARDRWILEQRPPHWD</sequence>
<dbReference type="RefSeq" id="WP_344682626.1">
    <property type="nucleotide sequence ID" value="NZ_BAAAVT010000013.1"/>
</dbReference>
<dbReference type="EMBL" id="BAAAVT010000013">
    <property type="protein sequence ID" value="GAA3068176.1"/>
    <property type="molecule type" value="Genomic_DNA"/>
</dbReference>
<keyword evidence="3" id="KW-1185">Reference proteome</keyword>
<evidence type="ECO:0000313" key="3">
    <source>
        <dbReference type="Proteomes" id="UP001500236"/>
    </source>
</evidence>
<dbReference type="Proteomes" id="UP001500236">
    <property type="component" value="Unassembled WGS sequence"/>
</dbReference>
<evidence type="ECO:0000256" key="1">
    <source>
        <dbReference type="SAM" id="MobiDB-lite"/>
    </source>
</evidence>
<name>A0ABP6M1M6_9MICC</name>
<proteinExistence type="predicted"/>
<accession>A0ABP6M1M6</accession>